<keyword evidence="3" id="KW-0378">Hydrolase</keyword>
<comment type="cofactor">
    <cofactor evidence="1">
        <name>Zn(2+)</name>
        <dbReference type="ChEBI" id="CHEBI:29105"/>
    </cofactor>
</comment>
<name>A0ABT0YHJ8_9ACTN</name>
<accession>A0ABT0YHJ8</accession>
<comment type="caution">
    <text evidence="6">The sequence shown here is derived from an EMBL/GenBank/DDBJ whole genome shotgun (WGS) entry which is preliminary data.</text>
</comment>
<evidence type="ECO:0000256" key="4">
    <source>
        <dbReference type="ARBA" id="ARBA00022833"/>
    </source>
</evidence>
<dbReference type="Proteomes" id="UP001523216">
    <property type="component" value="Unassembled WGS sequence"/>
</dbReference>
<dbReference type="Gene3D" id="3.60.15.10">
    <property type="entry name" value="Ribonuclease Z/Hydroxyacylglutathione hydrolase-like"/>
    <property type="match status" value="1"/>
</dbReference>
<evidence type="ECO:0000256" key="1">
    <source>
        <dbReference type="ARBA" id="ARBA00001947"/>
    </source>
</evidence>
<dbReference type="InterPro" id="IPR051453">
    <property type="entry name" value="MBL_Glyoxalase_II"/>
</dbReference>
<evidence type="ECO:0000313" key="7">
    <source>
        <dbReference type="Proteomes" id="UP001523216"/>
    </source>
</evidence>
<proteinExistence type="predicted"/>
<dbReference type="SMART" id="SM00849">
    <property type="entry name" value="Lactamase_B"/>
    <property type="match status" value="1"/>
</dbReference>
<keyword evidence="4" id="KW-0862">Zinc</keyword>
<dbReference type="EMBL" id="JAMQOL010000106">
    <property type="protein sequence ID" value="MCM4085190.1"/>
    <property type="molecule type" value="Genomic_DNA"/>
</dbReference>
<dbReference type="RefSeq" id="WP_251804922.1">
    <property type="nucleotide sequence ID" value="NZ_JAMQOL010000106.1"/>
</dbReference>
<dbReference type="Pfam" id="PF00753">
    <property type="entry name" value="Lactamase_B"/>
    <property type="match status" value="1"/>
</dbReference>
<reference evidence="6 7" key="1">
    <citation type="submission" date="2022-06" db="EMBL/GenBank/DDBJ databases">
        <title>Actinoplanes abujensis sp. nov., isolated from Nigerian arid soil.</title>
        <authorList>
            <person name="Ding P."/>
        </authorList>
    </citation>
    <scope>NUCLEOTIDE SEQUENCE [LARGE SCALE GENOMIC DNA]</scope>
    <source>
        <strain evidence="7">TRM88002</strain>
    </source>
</reference>
<evidence type="ECO:0000256" key="2">
    <source>
        <dbReference type="ARBA" id="ARBA00022723"/>
    </source>
</evidence>
<keyword evidence="7" id="KW-1185">Reference proteome</keyword>
<evidence type="ECO:0000313" key="6">
    <source>
        <dbReference type="EMBL" id="MCM4085190.1"/>
    </source>
</evidence>
<dbReference type="InterPro" id="IPR036866">
    <property type="entry name" value="RibonucZ/Hydroxyglut_hydro"/>
</dbReference>
<protein>
    <submittedName>
        <fullName evidence="6">MBL fold metallo-hydrolase</fullName>
    </submittedName>
</protein>
<dbReference type="PANTHER" id="PTHR46233">
    <property type="entry name" value="HYDROXYACYLGLUTATHIONE HYDROLASE GLOC"/>
    <property type="match status" value="1"/>
</dbReference>
<dbReference type="PANTHER" id="PTHR46233:SF3">
    <property type="entry name" value="HYDROXYACYLGLUTATHIONE HYDROLASE GLOC"/>
    <property type="match status" value="1"/>
</dbReference>
<organism evidence="6 7">
    <name type="scientific">Paractinoplanes hotanensis</name>
    <dbReference type="NCBI Taxonomy" id="2906497"/>
    <lineage>
        <taxon>Bacteria</taxon>
        <taxon>Bacillati</taxon>
        <taxon>Actinomycetota</taxon>
        <taxon>Actinomycetes</taxon>
        <taxon>Micromonosporales</taxon>
        <taxon>Micromonosporaceae</taxon>
        <taxon>Paractinoplanes</taxon>
    </lineage>
</organism>
<feature type="domain" description="Metallo-beta-lactamase" evidence="5">
    <location>
        <begin position="2"/>
        <end position="194"/>
    </location>
</feature>
<sequence length="217" mass="23319">MISTSYLTVSGDTAMLIDAASETIVPKVLAKLAELKVKLQLIALTHYHYDHVGAADALRRDTGAPVAIHKLDADNLRRGGRLSVKPTRLRGKILAPLVMHGDRAPVTPDIELGDSEDLQQYGGFGRSFLTPGHTAGSQSVILPNGTIFVGDALTETVLPPHHALPPMFADDSHTSIRTIIAIADTSQGDVRVAHTGRLKESTLQNLASRARQGKLHY</sequence>
<gene>
    <name evidence="6" type="ORF">LXN57_47465</name>
</gene>
<dbReference type="InterPro" id="IPR001279">
    <property type="entry name" value="Metallo-B-lactamas"/>
</dbReference>
<evidence type="ECO:0000259" key="5">
    <source>
        <dbReference type="SMART" id="SM00849"/>
    </source>
</evidence>
<evidence type="ECO:0000256" key="3">
    <source>
        <dbReference type="ARBA" id="ARBA00022801"/>
    </source>
</evidence>
<dbReference type="SUPFAM" id="SSF56281">
    <property type="entry name" value="Metallo-hydrolase/oxidoreductase"/>
    <property type="match status" value="1"/>
</dbReference>
<keyword evidence="2" id="KW-0479">Metal-binding</keyword>